<keyword evidence="2" id="KW-1185">Reference proteome</keyword>
<evidence type="ECO:0000313" key="2">
    <source>
        <dbReference type="Proteomes" id="UP001163324"/>
    </source>
</evidence>
<protein>
    <submittedName>
        <fullName evidence="1">Uncharacterized protein</fullName>
    </submittedName>
</protein>
<accession>A0ACC0VC25</accession>
<organism evidence="1 2">
    <name type="scientific">Trichothecium roseum</name>
    <dbReference type="NCBI Taxonomy" id="47278"/>
    <lineage>
        <taxon>Eukaryota</taxon>
        <taxon>Fungi</taxon>
        <taxon>Dikarya</taxon>
        <taxon>Ascomycota</taxon>
        <taxon>Pezizomycotina</taxon>
        <taxon>Sordariomycetes</taxon>
        <taxon>Hypocreomycetidae</taxon>
        <taxon>Hypocreales</taxon>
        <taxon>Hypocreales incertae sedis</taxon>
        <taxon>Trichothecium</taxon>
    </lineage>
</organism>
<comment type="caution">
    <text evidence="1">The sequence shown here is derived from an EMBL/GenBank/DDBJ whole genome shotgun (WGS) entry which is preliminary data.</text>
</comment>
<gene>
    <name evidence="1" type="ORF">N3K66_000483</name>
</gene>
<sequence length="380" mass="40409">MSSAIDTVFASEETFRDAMRAAYISEYNKPYALGEREIPSIGHQDILVRVYAAGFCHSDLQALQGQFTKPSPLGLVPSHEIAGAVARLGHAYAGDFRVGDRVGVLNFKHACGSCAGCRLWKRTAGGHTDPRFCEHRETAGFLHDGGFADYVVADPETTIKLPDALSFEQAAPLMCAGATVWGSLEKATAGLSPGDTVAIVGIGGLGYLGLQFAKALGFRTVAADSRLAARQLAQEGMAQPGLRPNLVVDSSDTQAATAEILDATDGEGVAAVVVCTDSIPANRWAPEILRIGGVMGLLGLPPEPYLFDAALIVHRELTIRGSYVAGREAAQRMIGTVIEAGIRSHLTTISFAQIPQIIDMYEHQSFKGRLVVHMGDTCVQ</sequence>
<dbReference type="EMBL" id="CM047940">
    <property type="protein sequence ID" value="KAI9903954.1"/>
    <property type="molecule type" value="Genomic_DNA"/>
</dbReference>
<reference evidence="1" key="1">
    <citation type="submission" date="2022-10" db="EMBL/GenBank/DDBJ databases">
        <title>Complete Genome of Trichothecium roseum strain YXFP-22015, a Plant Pathogen Isolated from Citrus.</title>
        <authorList>
            <person name="Wang Y."/>
            <person name="Zhu L."/>
        </authorList>
    </citation>
    <scope>NUCLEOTIDE SEQUENCE</scope>
    <source>
        <strain evidence="1">YXFP-22015</strain>
    </source>
</reference>
<evidence type="ECO:0000313" key="1">
    <source>
        <dbReference type="EMBL" id="KAI9903954.1"/>
    </source>
</evidence>
<dbReference type="Proteomes" id="UP001163324">
    <property type="component" value="Chromosome 1"/>
</dbReference>
<name>A0ACC0VC25_9HYPO</name>
<proteinExistence type="predicted"/>